<proteinExistence type="predicted"/>
<comment type="caution">
    <text evidence="1">The sequence shown here is derived from an EMBL/GenBank/DDBJ whole genome shotgun (WGS) entry which is preliminary data.</text>
</comment>
<reference evidence="1 2" key="1">
    <citation type="submission" date="2019-01" db="EMBL/GenBank/DDBJ databases">
        <authorList>
            <person name="Chen W.-M."/>
        </authorList>
    </citation>
    <scope>NUCLEOTIDE SEQUENCE [LARGE SCALE GENOMIC DNA]</scope>
    <source>
        <strain evidence="1 2">KYPC3</strain>
    </source>
</reference>
<gene>
    <name evidence="1" type="ORF">EOE67_20330</name>
</gene>
<organism evidence="1 2">
    <name type="scientific">Rheinheimera riviphila</name>
    <dbReference type="NCBI Taxonomy" id="1834037"/>
    <lineage>
        <taxon>Bacteria</taxon>
        <taxon>Pseudomonadati</taxon>
        <taxon>Pseudomonadota</taxon>
        <taxon>Gammaproteobacteria</taxon>
        <taxon>Chromatiales</taxon>
        <taxon>Chromatiaceae</taxon>
        <taxon>Rheinheimera</taxon>
    </lineage>
</organism>
<evidence type="ECO:0000313" key="1">
    <source>
        <dbReference type="EMBL" id="RVU30847.1"/>
    </source>
</evidence>
<dbReference type="EMBL" id="SACS01000058">
    <property type="protein sequence ID" value="RVU30847.1"/>
    <property type="molecule type" value="Genomic_DNA"/>
</dbReference>
<sequence length="38" mass="4296">DEAIQVAYQSGSYTLQELGDYFGLHYSRISRIVAKSKT</sequence>
<evidence type="ECO:0000313" key="2">
    <source>
        <dbReference type="Proteomes" id="UP000283077"/>
    </source>
</evidence>
<feature type="non-terminal residue" evidence="1">
    <location>
        <position position="1"/>
    </location>
</feature>
<dbReference type="AlphaFoldDB" id="A0A437Q8R6"/>
<keyword evidence="2" id="KW-1185">Reference proteome</keyword>
<accession>A0A437Q8R6</accession>
<name>A0A437Q8R6_9GAMM</name>
<protein>
    <submittedName>
        <fullName evidence="1">Addiction module toxin RelE</fullName>
    </submittedName>
</protein>
<dbReference type="Proteomes" id="UP000283077">
    <property type="component" value="Unassembled WGS sequence"/>
</dbReference>